<dbReference type="CDD" id="cd11492">
    <property type="entry name" value="SLC5sbd_NIS-SMVT"/>
    <property type="match status" value="1"/>
</dbReference>
<feature type="transmembrane region" description="Helical" evidence="12">
    <location>
        <begin position="468"/>
        <end position="492"/>
    </location>
</feature>
<feature type="transmembrane region" description="Helical" evidence="12">
    <location>
        <begin position="504"/>
        <end position="524"/>
    </location>
</feature>
<feature type="transmembrane region" description="Helical" evidence="12">
    <location>
        <begin position="433"/>
        <end position="456"/>
    </location>
</feature>
<proteinExistence type="inferred from homology"/>
<evidence type="ECO:0000256" key="4">
    <source>
        <dbReference type="ARBA" id="ARBA00022475"/>
    </source>
</evidence>
<feature type="transmembrane region" description="Helical" evidence="12">
    <location>
        <begin position="374"/>
        <end position="394"/>
    </location>
</feature>
<dbReference type="GO" id="GO:0015293">
    <property type="term" value="F:symporter activity"/>
    <property type="evidence" value="ECO:0007669"/>
    <property type="project" value="TreeGrafter"/>
</dbReference>
<dbReference type="InterPro" id="IPR001734">
    <property type="entry name" value="Na/solute_symporter"/>
</dbReference>
<dbReference type="Proteomes" id="UP000007875">
    <property type="component" value="Unassembled WGS sequence"/>
</dbReference>
<reference evidence="14" key="1">
    <citation type="submission" date="2003-08" db="EMBL/GenBank/DDBJ databases">
        <authorList>
            <person name="Birren B."/>
            <person name="Nusbaum C."/>
            <person name="Abebe A."/>
            <person name="Abouelleil A."/>
            <person name="Adekoya E."/>
            <person name="Ait-zahra M."/>
            <person name="Allen N."/>
            <person name="Allen T."/>
            <person name="An P."/>
            <person name="Anderson M."/>
            <person name="Anderson S."/>
            <person name="Arachchi H."/>
            <person name="Armbruster J."/>
            <person name="Bachantsang P."/>
            <person name="Baldwin J."/>
            <person name="Barry A."/>
            <person name="Bayul T."/>
            <person name="Blitshsteyn B."/>
            <person name="Bloom T."/>
            <person name="Blye J."/>
            <person name="Boguslavskiy L."/>
            <person name="Borowsky M."/>
            <person name="Boukhgalter B."/>
            <person name="Brunache A."/>
            <person name="Butler J."/>
            <person name="Calixte N."/>
            <person name="Calvo S."/>
            <person name="Camarata J."/>
            <person name="Campo K."/>
            <person name="Chang J."/>
            <person name="Cheshatsang Y."/>
            <person name="Citroen M."/>
            <person name="Collymore A."/>
            <person name="Considine T."/>
            <person name="Cook A."/>
            <person name="Cooke P."/>
            <person name="Corum B."/>
            <person name="Cuomo C."/>
            <person name="David R."/>
            <person name="Dawoe T."/>
            <person name="Degray S."/>
            <person name="Dodge S."/>
            <person name="Dooley K."/>
            <person name="Dorje P."/>
            <person name="Dorjee K."/>
            <person name="Dorris L."/>
            <person name="Duffey N."/>
            <person name="Dupes A."/>
            <person name="Elkins T."/>
            <person name="Engels R."/>
            <person name="Erickson J."/>
            <person name="Farina A."/>
            <person name="Faro S."/>
            <person name="Ferreira P."/>
            <person name="Fischer H."/>
            <person name="Fitzgerald M."/>
            <person name="Foley K."/>
            <person name="Gage D."/>
            <person name="Galagan J."/>
            <person name="Gearin G."/>
            <person name="Gnerre S."/>
            <person name="Gnirke A."/>
            <person name="Goyette A."/>
            <person name="Graham J."/>
            <person name="Grandbois E."/>
            <person name="Gyaltsen K."/>
            <person name="Hafez N."/>
            <person name="Hagopian D."/>
            <person name="Hagos B."/>
            <person name="Hall J."/>
            <person name="Hatcher B."/>
            <person name="Heller A."/>
            <person name="Higgins H."/>
            <person name="Honan T."/>
            <person name="Horn A."/>
            <person name="Houde N."/>
            <person name="Hughes L."/>
            <person name="Hulme W."/>
            <person name="Husby E."/>
            <person name="Iliev I."/>
            <person name="Jaffe D."/>
            <person name="Jones C."/>
            <person name="Kamal M."/>
            <person name="Kamat A."/>
            <person name="Kamvysselis M."/>
            <person name="Karlsson E."/>
            <person name="Kells C."/>
            <person name="Kieu A."/>
            <person name="Kisner P."/>
            <person name="Kodira C."/>
            <person name="Kulbokas E."/>
            <person name="Labutti K."/>
            <person name="Lama D."/>
            <person name="Landers T."/>
            <person name="Leger J."/>
            <person name="Levine S."/>
            <person name="Lewis D."/>
            <person name="Lewis T."/>
            <person name="Lindblad-toh K."/>
            <person name="Liu X."/>
            <person name="Lokyitsang T."/>
            <person name="Lokyitsang Y."/>
            <person name="Lucien O."/>
            <person name="Lui A."/>
            <person name="Ma L.J."/>
            <person name="Mabbitt R."/>
            <person name="Macdonald J."/>
            <person name="Maclean C."/>
            <person name="Major J."/>
            <person name="Manning J."/>
            <person name="Marabella R."/>
            <person name="Maru K."/>
            <person name="Matthews C."/>
            <person name="Mauceli E."/>
            <person name="Mccarthy M."/>
            <person name="Mcdonough S."/>
            <person name="Mcghee T."/>
            <person name="Meldrim J."/>
            <person name="Meneus L."/>
            <person name="Mesirov J."/>
            <person name="Mihalev A."/>
            <person name="Mihova T."/>
            <person name="Mikkelsen T."/>
            <person name="Mlenga V."/>
            <person name="Moru K."/>
            <person name="Mozes J."/>
            <person name="Mulrain L."/>
            <person name="Munson G."/>
            <person name="Naylor J."/>
            <person name="Newes C."/>
            <person name="Nguyen C."/>
            <person name="Nguyen N."/>
            <person name="Nguyen T."/>
            <person name="Nicol R."/>
            <person name="Nielsen C."/>
            <person name="Nizzari M."/>
            <person name="Norbu C."/>
            <person name="Norbu N."/>
            <person name="O'donnell P."/>
            <person name="Okoawo O."/>
            <person name="O'leary S."/>
            <person name="Omotosho B."/>
            <person name="O'neill K."/>
            <person name="Osman S."/>
            <person name="Parker S."/>
            <person name="Perrin D."/>
            <person name="Phunkhang P."/>
            <person name="Piqani B."/>
            <person name="Purcell S."/>
            <person name="Rachupka T."/>
            <person name="Ramasamy U."/>
            <person name="Rameau R."/>
            <person name="Ray V."/>
            <person name="Raymond C."/>
            <person name="Retta R."/>
            <person name="Richardson S."/>
            <person name="Rise C."/>
            <person name="Rodriguez J."/>
            <person name="Rogers J."/>
            <person name="Rogov P."/>
            <person name="Rutman M."/>
            <person name="Schupbach R."/>
            <person name="Seaman C."/>
            <person name="Settipalli S."/>
            <person name="Sharpe T."/>
            <person name="Sheridan J."/>
            <person name="Sherpa N."/>
            <person name="Shi J."/>
            <person name="Smirnov S."/>
            <person name="Smith C."/>
            <person name="Sougnez C."/>
            <person name="Spencer B."/>
            <person name="Stalker J."/>
            <person name="Stange-thomann N."/>
            <person name="Stavropoulos S."/>
            <person name="Stetson K."/>
            <person name="Stone C."/>
            <person name="Stone S."/>
            <person name="Stubbs M."/>
            <person name="Talamas J."/>
            <person name="Tchuinga P."/>
            <person name="Tenzing P."/>
            <person name="Tesfaye S."/>
            <person name="Theodore J."/>
            <person name="Thoulutsang Y."/>
            <person name="Topham K."/>
            <person name="Towey S."/>
            <person name="Tsamla T."/>
            <person name="Tsomo N."/>
            <person name="Vallee D."/>
            <person name="Vassiliev H."/>
            <person name="Venkataraman V."/>
            <person name="Vinson J."/>
            <person name="Vo A."/>
            <person name="Wade C."/>
            <person name="Wang S."/>
            <person name="Wangchuk T."/>
            <person name="Wangdi T."/>
            <person name="Whittaker C."/>
            <person name="Wilkinson J."/>
            <person name="Wu Y."/>
            <person name="Wyman D."/>
            <person name="Yadav S."/>
            <person name="Yang S."/>
            <person name="Yang X."/>
            <person name="Yeager S."/>
            <person name="Yee E."/>
            <person name="Young G."/>
            <person name="Zainoun J."/>
            <person name="Zembeck L."/>
            <person name="Zimmer A."/>
            <person name="Zody M."/>
            <person name="Lander E."/>
        </authorList>
    </citation>
    <scope>NUCLEOTIDE SEQUENCE [LARGE SCALE GENOMIC DNA]</scope>
</reference>
<dbReference type="InterPro" id="IPR038377">
    <property type="entry name" value="Na/Glc_symporter_sf"/>
</dbReference>
<keyword evidence="8" id="KW-0406">Ion transport</keyword>
<evidence type="ECO:0000256" key="8">
    <source>
        <dbReference type="ARBA" id="ARBA00023065"/>
    </source>
</evidence>
<evidence type="ECO:0000256" key="5">
    <source>
        <dbReference type="ARBA" id="ARBA00022692"/>
    </source>
</evidence>
<feature type="transmembrane region" description="Helical" evidence="12">
    <location>
        <begin position="315"/>
        <end position="339"/>
    </location>
</feature>
<keyword evidence="6 12" id="KW-1133">Transmembrane helix</keyword>
<evidence type="ECO:0008006" key="15">
    <source>
        <dbReference type="Google" id="ProtNLM"/>
    </source>
</evidence>
<feature type="transmembrane region" description="Helical" evidence="12">
    <location>
        <begin position="234"/>
        <end position="252"/>
    </location>
</feature>
<dbReference type="InParanoid" id="H2YYA2"/>
<dbReference type="GO" id="GO:0005886">
    <property type="term" value="C:plasma membrane"/>
    <property type="evidence" value="ECO:0007669"/>
    <property type="project" value="UniProtKB-SubCell"/>
</dbReference>
<feature type="transmembrane region" description="Helical" evidence="12">
    <location>
        <begin position="151"/>
        <end position="169"/>
    </location>
</feature>
<evidence type="ECO:0000313" key="13">
    <source>
        <dbReference type="Ensembl" id="ENSCSAVP00000010313.1"/>
    </source>
</evidence>
<feature type="transmembrane region" description="Helical" evidence="12">
    <location>
        <begin position="6"/>
        <end position="25"/>
    </location>
</feature>
<evidence type="ECO:0000256" key="3">
    <source>
        <dbReference type="ARBA" id="ARBA00022448"/>
    </source>
</evidence>
<organism evidence="13 14">
    <name type="scientific">Ciona savignyi</name>
    <name type="common">Pacific transparent sea squirt</name>
    <dbReference type="NCBI Taxonomy" id="51511"/>
    <lineage>
        <taxon>Eukaryota</taxon>
        <taxon>Metazoa</taxon>
        <taxon>Chordata</taxon>
        <taxon>Tunicata</taxon>
        <taxon>Ascidiacea</taxon>
        <taxon>Phlebobranchia</taxon>
        <taxon>Cionidae</taxon>
        <taxon>Ciona</taxon>
    </lineage>
</organism>
<comment type="subcellular location">
    <subcellularLocation>
        <location evidence="1">Cell membrane</location>
        <topology evidence="1">Multi-pass membrane protein</topology>
    </subcellularLocation>
</comment>
<dbReference type="eggNOG" id="KOG2349">
    <property type="taxonomic scope" value="Eukaryota"/>
</dbReference>
<keyword evidence="9 12" id="KW-0472">Membrane</keyword>
<evidence type="ECO:0000256" key="10">
    <source>
        <dbReference type="ARBA" id="ARBA00023201"/>
    </source>
</evidence>
<dbReference type="NCBIfam" id="TIGR00813">
    <property type="entry name" value="sss"/>
    <property type="match status" value="1"/>
</dbReference>
<feature type="transmembrane region" description="Helical" evidence="12">
    <location>
        <begin position="273"/>
        <end position="295"/>
    </location>
</feature>
<keyword evidence="10" id="KW-0739">Sodium transport</keyword>
<evidence type="ECO:0000256" key="11">
    <source>
        <dbReference type="RuleBase" id="RU362091"/>
    </source>
</evidence>
<feature type="transmembrane region" description="Helical" evidence="12">
    <location>
        <begin position="77"/>
        <end position="99"/>
    </location>
</feature>
<name>H2YYA2_CIOSA</name>
<keyword evidence="3" id="KW-0813">Transport</keyword>
<reference evidence="13" key="3">
    <citation type="submission" date="2025-09" db="UniProtKB">
        <authorList>
            <consortium name="Ensembl"/>
        </authorList>
    </citation>
    <scope>IDENTIFICATION</scope>
</reference>
<dbReference type="Pfam" id="PF00474">
    <property type="entry name" value="SSF"/>
    <property type="match status" value="1"/>
</dbReference>
<keyword evidence="4" id="KW-1003">Cell membrane</keyword>
<evidence type="ECO:0000256" key="9">
    <source>
        <dbReference type="ARBA" id="ARBA00023136"/>
    </source>
</evidence>
<feature type="transmembrane region" description="Helical" evidence="12">
    <location>
        <begin position="400"/>
        <end position="421"/>
    </location>
</feature>
<sequence length="529" mass="58511">FAVGDYVVFCICLLLSLLIGIYYAITGGRQATTDEFLMANRKMSAAPVSVSLFVTIMSAITVLGVPAEVFQHGTSYWMFGFSYFLFTPIVAHCFIPVFYDMKITSVYEYLERRYSKIVRLCGVVSFILMMIVYMGVVLYAPSLAINAVTGLNVWISVVGLCLVCTIYTVCGGLKAVIWTDVFQVGPVIMVLAQIIVIAIGCNKLGGISKVFQIAFDAGKLAPINFDPSPFEAHTFWSLCIGGSFLCMSIYGVNQASVQRFLCCKTKLQAQISIYLNLPLLHLVMFIGCSIGLLIYSQYRCDNPLHYDTKPDQLLLYYVMNVLGEYPGIPGLFIACLFCASLRWTISSSFNSLATVTMTDIIRPHFKMADRRATIISKTLVCGYALLCLCMTLIASQMPSVLKAALSILGIMGGPMLSLFLLGIYCRHINHKGALAGFMVSMVLVFWVGFGSIVFRVNNQTQGKPPFSFIIQLLQQMTVDIICLFILVSSVDVYTGINIIYKLSYMWYSGFSFLISLLISTVVSLCTGKF</sequence>
<feature type="transmembrane region" description="Helical" evidence="12">
    <location>
        <begin position="181"/>
        <end position="200"/>
    </location>
</feature>
<dbReference type="Ensembl" id="ENSCSAVT00000010438.1">
    <property type="protein sequence ID" value="ENSCSAVP00000010313.1"/>
    <property type="gene ID" value="ENSCSAVG00000006079.1"/>
</dbReference>
<evidence type="ECO:0000256" key="6">
    <source>
        <dbReference type="ARBA" id="ARBA00022989"/>
    </source>
</evidence>
<keyword evidence="7" id="KW-0915">Sodium</keyword>
<dbReference type="AlphaFoldDB" id="H2YYA2"/>
<dbReference type="PANTHER" id="PTHR42985">
    <property type="entry name" value="SODIUM-COUPLED MONOCARBOXYLATE TRANSPORTER"/>
    <property type="match status" value="1"/>
</dbReference>
<comment type="similarity">
    <text evidence="2 11">Belongs to the sodium:solute symporter (SSF) (TC 2.A.21) family.</text>
</comment>
<dbReference type="InterPro" id="IPR051163">
    <property type="entry name" value="Sodium:Solute_Symporter_SSF"/>
</dbReference>
<dbReference type="GeneTree" id="ENSGT00940000155731"/>
<dbReference type="Gene3D" id="1.20.1730.10">
    <property type="entry name" value="Sodium/glucose cotransporter"/>
    <property type="match status" value="1"/>
</dbReference>
<dbReference type="GO" id="GO:0006814">
    <property type="term" value="P:sodium ion transport"/>
    <property type="evidence" value="ECO:0007669"/>
    <property type="project" value="UniProtKB-KW"/>
</dbReference>
<evidence type="ECO:0000256" key="1">
    <source>
        <dbReference type="ARBA" id="ARBA00004651"/>
    </source>
</evidence>
<dbReference type="OMA" id="MAQFFNS"/>
<keyword evidence="5 12" id="KW-0812">Transmembrane</keyword>
<dbReference type="STRING" id="51511.ENSCSAVP00000010313"/>
<evidence type="ECO:0000256" key="2">
    <source>
        <dbReference type="ARBA" id="ARBA00006434"/>
    </source>
</evidence>
<feature type="transmembrane region" description="Helical" evidence="12">
    <location>
        <begin position="45"/>
        <end position="65"/>
    </location>
</feature>
<dbReference type="PANTHER" id="PTHR42985:SF2">
    <property type="entry name" value="SODIUM-DEPENDENT MULTIVITAMIN TRANSPORTER"/>
    <property type="match status" value="1"/>
</dbReference>
<evidence type="ECO:0000256" key="7">
    <source>
        <dbReference type="ARBA" id="ARBA00023053"/>
    </source>
</evidence>
<dbReference type="PROSITE" id="PS50283">
    <property type="entry name" value="NA_SOLUT_SYMP_3"/>
    <property type="match status" value="1"/>
</dbReference>
<keyword evidence="14" id="KW-1185">Reference proteome</keyword>
<evidence type="ECO:0000256" key="12">
    <source>
        <dbReference type="SAM" id="Phobius"/>
    </source>
</evidence>
<evidence type="ECO:0000313" key="14">
    <source>
        <dbReference type="Proteomes" id="UP000007875"/>
    </source>
</evidence>
<feature type="transmembrane region" description="Helical" evidence="12">
    <location>
        <begin position="120"/>
        <end position="139"/>
    </location>
</feature>
<accession>H2YYA2</accession>
<protein>
    <recommendedName>
        <fullName evidence="15">Solute carrier family 5 member 6</fullName>
    </recommendedName>
</protein>
<reference evidence="13" key="2">
    <citation type="submission" date="2025-08" db="UniProtKB">
        <authorList>
            <consortium name="Ensembl"/>
        </authorList>
    </citation>
    <scope>IDENTIFICATION</scope>
</reference>